<evidence type="ECO:0000259" key="1">
    <source>
        <dbReference type="Pfam" id="PF09359"/>
    </source>
</evidence>
<dbReference type="Gene3D" id="3.20.100.30">
    <property type="entry name" value="VTC, catalytic tunnel domain"/>
    <property type="match status" value="1"/>
</dbReference>
<dbReference type="Proteomes" id="UP001169242">
    <property type="component" value="Unassembled WGS sequence"/>
</dbReference>
<dbReference type="Pfam" id="PF09359">
    <property type="entry name" value="VTC"/>
    <property type="match status" value="1"/>
</dbReference>
<organism evidence="2 3">
    <name type="scientific">Holtiella tumoricola</name>
    <dbReference type="NCBI Taxonomy" id="3018743"/>
    <lineage>
        <taxon>Bacteria</taxon>
        <taxon>Bacillati</taxon>
        <taxon>Bacillota</taxon>
        <taxon>Clostridia</taxon>
        <taxon>Lachnospirales</taxon>
        <taxon>Cellulosilyticaceae</taxon>
        <taxon>Holtiella</taxon>
    </lineage>
</organism>
<dbReference type="InterPro" id="IPR042267">
    <property type="entry name" value="VTC_sf"/>
</dbReference>
<keyword evidence="3" id="KW-1185">Reference proteome</keyword>
<gene>
    <name evidence="2" type="ORF">PBV87_05830</name>
</gene>
<proteinExistence type="predicted"/>
<dbReference type="RefSeq" id="WP_271011494.1">
    <property type="nucleotide sequence ID" value="NZ_JAQIFT010000021.1"/>
</dbReference>
<comment type="caution">
    <text evidence="2">The sequence shown here is derived from an EMBL/GenBank/DDBJ whole genome shotgun (WGS) entry which is preliminary data.</text>
</comment>
<accession>A0AA42DLB6</accession>
<dbReference type="GO" id="GO:0006799">
    <property type="term" value="P:polyphosphate biosynthetic process"/>
    <property type="evidence" value="ECO:0007669"/>
    <property type="project" value="UniProtKB-ARBA"/>
</dbReference>
<dbReference type="CDD" id="cd07750">
    <property type="entry name" value="PolyPPase_VTC_like"/>
    <property type="match status" value="1"/>
</dbReference>
<name>A0AA42DLB6_9FIRM</name>
<feature type="domain" description="VTC" evidence="1">
    <location>
        <begin position="10"/>
        <end position="225"/>
    </location>
</feature>
<protein>
    <submittedName>
        <fullName evidence="2">Polyphosphate polymerase domain-containing protein</fullName>
    </submittedName>
</protein>
<dbReference type="InterPro" id="IPR018966">
    <property type="entry name" value="VTC_domain"/>
</dbReference>
<dbReference type="AlphaFoldDB" id="A0AA42DLB6"/>
<reference evidence="2" key="1">
    <citation type="journal article" date="2023" name="Int. J. Syst. Evol. Microbiol.">
        <title>&lt;i&gt;Holtiella tumoricola&lt;/i&gt; gen. nov. sp. nov., isolated from a human clinical sample.</title>
        <authorList>
            <person name="Allen-Vercoe E."/>
            <person name="Daigneault M.C."/>
            <person name="Vancuren S.J."/>
            <person name="Cochrane K."/>
            <person name="O'Neal L.L."/>
            <person name="Sankaranarayanan K."/>
            <person name="Lawson P.A."/>
        </authorList>
    </citation>
    <scope>NUCLEOTIDE SEQUENCE</scope>
    <source>
        <strain evidence="2">CC70A</strain>
    </source>
</reference>
<dbReference type="EMBL" id="JAQIFT010000021">
    <property type="protein sequence ID" value="MDA3731018.1"/>
    <property type="molecule type" value="Genomic_DNA"/>
</dbReference>
<sequence>MQKNANQIFQRYEKKYVLSRDTFESFQDRIKDYMKVDGYGLIKICNVYYDTKNYDLIQRSLNKPIYKEKLRLRSYGIPSEHDYIFIEIKKKVNGIVYKRRVSLTMQEARNYLEYGIKPQFESQILREIDYLIQYYKPVKKMYIAYDRFAMAGKNDESIRITFDQNIRSRAFNLDLAKGDDGDLLFENEEVLMEIKMAGAYPMWLVKILSEFQLYPVSFSKYGNFYKRKIEDKNRMEKK</sequence>
<evidence type="ECO:0000313" key="2">
    <source>
        <dbReference type="EMBL" id="MDA3731018.1"/>
    </source>
</evidence>
<evidence type="ECO:0000313" key="3">
    <source>
        <dbReference type="Proteomes" id="UP001169242"/>
    </source>
</evidence>